<dbReference type="EMBL" id="ML213530">
    <property type="protein sequence ID" value="TFK46379.1"/>
    <property type="molecule type" value="Genomic_DNA"/>
</dbReference>
<dbReference type="AlphaFoldDB" id="A0A5C3MLU3"/>
<dbReference type="Proteomes" id="UP000305948">
    <property type="component" value="Unassembled WGS sequence"/>
</dbReference>
<dbReference type="STRING" id="5364.A0A5C3MLU3"/>
<feature type="region of interest" description="Disordered" evidence="1">
    <location>
        <begin position="177"/>
        <end position="201"/>
    </location>
</feature>
<proteinExistence type="predicted"/>
<accession>A0A5C3MLU3</accession>
<evidence type="ECO:0000313" key="3">
    <source>
        <dbReference type="Proteomes" id="UP000305948"/>
    </source>
</evidence>
<name>A0A5C3MLU3_9AGAM</name>
<keyword evidence="3" id="KW-1185">Reference proteome</keyword>
<gene>
    <name evidence="2" type="ORF">OE88DRAFT_1715004</name>
</gene>
<protein>
    <submittedName>
        <fullName evidence="2">Uncharacterized protein</fullName>
    </submittedName>
</protein>
<evidence type="ECO:0000313" key="2">
    <source>
        <dbReference type="EMBL" id="TFK46379.1"/>
    </source>
</evidence>
<feature type="region of interest" description="Disordered" evidence="1">
    <location>
        <begin position="1"/>
        <end position="44"/>
    </location>
</feature>
<reference evidence="2 3" key="1">
    <citation type="journal article" date="2019" name="Nat. Ecol. Evol.">
        <title>Megaphylogeny resolves global patterns of mushroom evolution.</title>
        <authorList>
            <person name="Varga T."/>
            <person name="Krizsan K."/>
            <person name="Foldi C."/>
            <person name="Dima B."/>
            <person name="Sanchez-Garcia M."/>
            <person name="Sanchez-Ramirez S."/>
            <person name="Szollosi G.J."/>
            <person name="Szarkandi J.G."/>
            <person name="Papp V."/>
            <person name="Albert L."/>
            <person name="Andreopoulos W."/>
            <person name="Angelini C."/>
            <person name="Antonin V."/>
            <person name="Barry K.W."/>
            <person name="Bougher N.L."/>
            <person name="Buchanan P."/>
            <person name="Buyck B."/>
            <person name="Bense V."/>
            <person name="Catcheside P."/>
            <person name="Chovatia M."/>
            <person name="Cooper J."/>
            <person name="Damon W."/>
            <person name="Desjardin D."/>
            <person name="Finy P."/>
            <person name="Geml J."/>
            <person name="Haridas S."/>
            <person name="Hughes K."/>
            <person name="Justo A."/>
            <person name="Karasinski D."/>
            <person name="Kautmanova I."/>
            <person name="Kiss B."/>
            <person name="Kocsube S."/>
            <person name="Kotiranta H."/>
            <person name="LaButti K.M."/>
            <person name="Lechner B.E."/>
            <person name="Liimatainen K."/>
            <person name="Lipzen A."/>
            <person name="Lukacs Z."/>
            <person name="Mihaltcheva S."/>
            <person name="Morgado L.N."/>
            <person name="Niskanen T."/>
            <person name="Noordeloos M.E."/>
            <person name="Ohm R.A."/>
            <person name="Ortiz-Santana B."/>
            <person name="Ovrebo C."/>
            <person name="Racz N."/>
            <person name="Riley R."/>
            <person name="Savchenko A."/>
            <person name="Shiryaev A."/>
            <person name="Soop K."/>
            <person name="Spirin V."/>
            <person name="Szebenyi C."/>
            <person name="Tomsovsky M."/>
            <person name="Tulloss R.E."/>
            <person name="Uehling J."/>
            <person name="Grigoriev I.V."/>
            <person name="Vagvolgyi C."/>
            <person name="Papp T."/>
            <person name="Martin F.M."/>
            <person name="Miettinen O."/>
            <person name="Hibbett D.S."/>
            <person name="Nagy L.G."/>
        </authorList>
    </citation>
    <scope>NUCLEOTIDE SEQUENCE [LARGE SCALE GENOMIC DNA]</scope>
    <source>
        <strain evidence="2 3">OMC1185</strain>
    </source>
</reference>
<feature type="compositionally biased region" description="Polar residues" evidence="1">
    <location>
        <begin position="19"/>
        <end position="29"/>
    </location>
</feature>
<feature type="region of interest" description="Disordered" evidence="1">
    <location>
        <begin position="400"/>
        <end position="436"/>
    </location>
</feature>
<organism evidence="2 3">
    <name type="scientific">Heliocybe sulcata</name>
    <dbReference type="NCBI Taxonomy" id="5364"/>
    <lineage>
        <taxon>Eukaryota</taxon>
        <taxon>Fungi</taxon>
        <taxon>Dikarya</taxon>
        <taxon>Basidiomycota</taxon>
        <taxon>Agaricomycotina</taxon>
        <taxon>Agaricomycetes</taxon>
        <taxon>Gloeophyllales</taxon>
        <taxon>Gloeophyllaceae</taxon>
        <taxon>Heliocybe</taxon>
    </lineage>
</organism>
<dbReference type="OrthoDB" id="2585251at2759"/>
<evidence type="ECO:0000256" key="1">
    <source>
        <dbReference type="SAM" id="MobiDB-lite"/>
    </source>
</evidence>
<sequence length="436" mass="47941">MQLASHGLRGLPGQAASRWLSTGGPSTRSIHIPSIPRTTHTTPPGLAHKLLSTTRSLLSGFVGHLTTPGTLRGAHGVPSRSLHSARPQTIQQRLSLPSRYALSTPLHAPRLPKPPVVPRSTTQVGLGAARNFSTARPIFQNLVQNVPIAGRSLYEADWEIRMPELEKAKMGKAKEMKEVKKGKEMMKPKQKKERKDKAAKKGEELERYFPAPSVEDVVTYLYVPLAPTPTSRMPLQASGAPSRFLPLDTLASLHNGHELHSLRVSSLFMRLDQAKVWERGASTSAYGDPSGVCAVLKVEFKGWTESMVRGVIGESGSGWCEIEEVRRGEEDEMDSVLSDMEISEVTETESEDEIRHPFEQPHMDPSQSFVLPTLDFSSSFYAASRQSVAPPLTPLFSDFSDAGSERSFSSGSFVHASRPNDSSWYGLGEEPRESMF</sequence>